<dbReference type="VEuPathDB" id="ToxoDB:BESB_078910"/>
<protein>
    <submittedName>
        <fullName evidence="2">Uncharacterized protein</fullName>
    </submittedName>
</protein>
<dbReference type="EMBL" id="NWUJ01000008">
    <property type="protein sequence ID" value="PFH33675.1"/>
    <property type="molecule type" value="Genomic_DNA"/>
</dbReference>
<proteinExistence type="predicted"/>
<feature type="compositionally biased region" description="Pro residues" evidence="1">
    <location>
        <begin position="7"/>
        <end position="21"/>
    </location>
</feature>
<dbReference type="GeneID" id="40312818"/>
<gene>
    <name evidence="2" type="ORF">BESB_078910</name>
</gene>
<evidence type="ECO:0000313" key="2">
    <source>
        <dbReference type="EMBL" id="PFH33675.1"/>
    </source>
</evidence>
<evidence type="ECO:0000313" key="3">
    <source>
        <dbReference type="Proteomes" id="UP000224006"/>
    </source>
</evidence>
<name>A0A2A9M6Q5_BESBE</name>
<keyword evidence="3" id="KW-1185">Reference proteome</keyword>
<accession>A0A2A9M6Q5</accession>
<dbReference type="AlphaFoldDB" id="A0A2A9M6Q5"/>
<dbReference type="KEGG" id="bbes:BESB_078910"/>
<feature type="compositionally biased region" description="Pro residues" evidence="1">
    <location>
        <begin position="30"/>
        <end position="67"/>
    </location>
</feature>
<dbReference type="Proteomes" id="UP000224006">
    <property type="component" value="Chromosome VII"/>
</dbReference>
<organism evidence="2 3">
    <name type="scientific">Besnoitia besnoiti</name>
    <name type="common">Apicomplexan protozoan</name>
    <dbReference type="NCBI Taxonomy" id="94643"/>
    <lineage>
        <taxon>Eukaryota</taxon>
        <taxon>Sar</taxon>
        <taxon>Alveolata</taxon>
        <taxon>Apicomplexa</taxon>
        <taxon>Conoidasida</taxon>
        <taxon>Coccidia</taxon>
        <taxon>Eucoccidiorida</taxon>
        <taxon>Eimeriorina</taxon>
        <taxon>Sarcocystidae</taxon>
        <taxon>Besnoitia</taxon>
    </lineage>
</organism>
<feature type="region of interest" description="Disordered" evidence="1">
    <location>
        <begin position="1"/>
        <end position="67"/>
    </location>
</feature>
<sequence length="256" mass="29026">MLRRPPPHPGALRPPPCPAPAGPVAGGFAPPGPPPPFPFPRKPPPGPCPPGDPWGPPGPVPQFPPPGRLWRRRRCACRPRGRCRSSPRNLLQEASRRELLSAPLEFRHQTWREPLLYIRARRPLRLRRAPPLHLQRLSPIRSKALRRFLHLPRGGTRGLLERPEVCGRMQRLALPREVARRLRGLHTADRKAPFRRSGHQARRVDRLSPALNHTWIQGDYLRAWKFSARRATQHRALVSPQDLGTVSSRTQGRLGT</sequence>
<evidence type="ECO:0000256" key="1">
    <source>
        <dbReference type="SAM" id="MobiDB-lite"/>
    </source>
</evidence>
<dbReference type="RefSeq" id="XP_029217684.1">
    <property type="nucleotide sequence ID" value="XM_029366253.1"/>
</dbReference>
<comment type="caution">
    <text evidence="2">The sequence shown here is derived from an EMBL/GenBank/DDBJ whole genome shotgun (WGS) entry which is preliminary data.</text>
</comment>
<reference evidence="2 3" key="1">
    <citation type="submission" date="2017-09" db="EMBL/GenBank/DDBJ databases">
        <title>Genome sequencing of Besnoitia besnoiti strain Bb-Ger1.</title>
        <authorList>
            <person name="Schares G."/>
            <person name="Venepally P."/>
            <person name="Lorenzi H.A."/>
        </authorList>
    </citation>
    <scope>NUCLEOTIDE SEQUENCE [LARGE SCALE GENOMIC DNA]</scope>
    <source>
        <strain evidence="2 3">Bb-Ger1</strain>
    </source>
</reference>